<evidence type="ECO:0000259" key="9">
    <source>
        <dbReference type="PROSITE" id="PS50850"/>
    </source>
</evidence>
<feature type="transmembrane region" description="Helical" evidence="8">
    <location>
        <begin position="400"/>
        <end position="422"/>
    </location>
</feature>
<dbReference type="InterPro" id="IPR020846">
    <property type="entry name" value="MFS_dom"/>
</dbReference>
<gene>
    <name evidence="10" type="ORF">PEVE_00024843</name>
</gene>
<dbReference type="PANTHER" id="PTHR23511:SF45">
    <property type="entry name" value="SVOP LIKE"/>
    <property type="match status" value="1"/>
</dbReference>
<dbReference type="InterPro" id="IPR005829">
    <property type="entry name" value="Sugar_transporter_CS"/>
</dbReference>
<feature type="transmembrane region" description="Helical" evidence="8">
    <location>
        <begin position="95"/>
        <end position="115"/>
    </location>
</feature>
<dbReference type="PROSITE" id="PS50850">
    <property type="entry name" value="MFS"/>
    <property type="match status" value="1"/>
</dbReference>
<feature type="transmembrane region" description="Helical" evidence="8">
    <location>
        <begin position="145"/>
        <end position="168"/>
    </location>
</feature>
<evidence type="ECO:0000313" key="10">
    <source>
        <dbReference type="EMBL" id="CAH3025025.1"/>
    </source>
</evidence>
<evidence type="ECO:0000256" key="8">
    <source>
        <dbReference type="SAM" id="Phobius"/>
    </source>
</evidence>
<comment type="subcellular location">
    <subcellularLocation>
        <location evidence="1">Membrane</location>
        <topology evidence="1">Multi-pass membrane protein</topology>
    </subcellularLocation>
</comment>
<evidence type="ECO:0000256" key="7">
    <source>
        <dbReference type="SAM" id="MobiDB-lite"/>
    </source>
</evidence>
<evidence type="ECO:0000256" key="6">
    <source>
        <dbReference type="ARBA" id="ARBA00023136"/>
    </source>
</evidence>
<protein>
    <recommendedName>
        <fullName evidence="9">Major facilitator superfamily (MFS) profile domain-containing protein</fullName>
    </recommendedName>
</protein>
<evidence type="ECO:0000256" key="4">
    <source>
        <dbReference type="ARBA" id="ARBA00022692"/>
    </source>
</evidence>
<evidence type="ECO:0000256" key="1">
    <source>
        <dbReference type="ARBA" id="ARBA00004141"/>
    </source>
</evidence>
<dbReference type="PROSITE" id="PS00216">
    <property type="entry name" value="SUGAR_TRANSPORT_1"/>
    <property type="match status" value="1"/>
</dbReference>
<dbReference type="Pfam" id="PF00083">
    <property type="entry name" value="Sugar_tr"/>
    <property type="match status" value="1"/>
</dbReference>
<feature type="transmembrane region" description="Helical" evidence="8">
    <location>
        <begin position="56"/>
        <end position="83"/>
    </location>
</feature>
<comment type="caution">
    <text evidence="10">The sequence shown here is derived from an EMBL/GenBank/DDBJ whole genome shotgun (WGS) entry which is preliminary data.</text>
</comment>
<feature type="transmembrane region" description="Helical" evidence="8">
    <location>
        <begin position="209"/>
        <end position="227"/>
    </location>
</feature>
<feature type="transmembrane region" description="Helical" evidence="8">
    <location>
        <begin position="434"/>
        <end position="454"/>
    </location>
</feature>
<keyword evidence="11" id="KW-1185">Reference proteome</keyword>
<feature type="domain" description="Major facilitator superfamily (MFS) profile" evidence="9">
    <location>
        <begin position="55"/>
        <end position="488"/>
    </location>
</feature>
<feature type="transmembrane region" description="Helical" evidence="8">
    <location>
        <begin position="180"/>
        <end position="203"/>
    </location>
</feature>
<sequence>MAGNSEEMELKDSAAPGSPQQNYDSLKELNANNETTEKTYTLSDAVEEIGIGKFQILLILMAGFVNMCDSLELLLLSILAPTIHCLWHLSSWEEAFITTVVFLGMAVGGPLWGYLSDNFGRKSMIIVSAIWIGYFGFISSFSPHYIWIITLRCLVGVGIGGIPSMYTLLIEFLPINVRSYIILCLAFFWALGSTFLVFLALIVMPTLGWRWLTALSTIPVVIFIILCKWLPESPRFLVAIGEKEKAMEVLQRMAKINKAKLPEGTLKIETQINADQGSFLVLFNREYRLTTLLLLLTFFTSGFVYYGVVLMTTQLMQQTPENGTSCDSESLSLSTSICGCKLLTYADYIGLLWTSFAEFPGILFTMLFMERLGRKKTIAGELLLTAASLSLLFFCTDRNLTLVFIFMVRGLSLGLFQGFYVYAPEVYPTIVRSVGFGTCACMSRVGAMITPYIAQVLVRVSINLSSGVYIAFCVMAFFATLLLPYETKGRPMQVS</sequence>
<feature type="transmembrane region" description="Helical" evidence="8">
    <location>
        <begin position="378"/>
        <end position="394"/>
    </location>
</feature>
<dbReference type="PANTHER" id="PTHR23511">
    <property type="entry name" value="SYNAPTIC VESICLE GLYCOPROTEIN 2"/>
    <property type="match status" value="1"/>
</dbReference>
<accession>A0ABN8M9R0</accession>
<keyword evidence="6 8" id="KW-0472">Membrane</keyword>
<dbReference type="Proteomes" id="UP001159427">
    <property type="component" value="Unassembled WGS sequence"/>
</dbReference>
<feature type="transmembrane region" description="Helical" evidence="8">
    <location>
        <begin position="122"/>
        <end position="139"/>
    </location>
</feature>
<dbReference type="SUPFAM" id="SSF103473">
    <property type="entry name" value="MFS general substrate transporter"/>
    <property type="match status" value="1"/>
</dbReference>
<evidence type="ECO:0000256" key="3">
    <source>
        <dbReference type="ARBA" id="ARBA00022448"/>
    </source>
</evidence>
<name>A0ABN8M9R0_9CNID</name>
<feature type="transmembrane region" description="Helical" evidence="8">
    <location>
        <begin position="351"/>
        <end position="369"/>
    </location>
</feature>
<keyword evidence="3" id="KW-0813">Transport</keyword>
<comment type="similarity">
    <text evidence="2">Belongs to the major facilitator superfamily.</text>
</comment>
<dbReference type="InterPro" id="IPR036259">
    <property type="entry name" value="MFS_trans_sf"/>
</dbReference>
<reference evidence="10 11" key="1">
    <citation type="submission" date="2022-05" db="EMBL/GenBank/DDBJ databases">
        <authorList>
            <consortium name="Genoscope - CEA"/>
            <person name="William W."/>
        </authorList>
    </citation>
    <scope>NUCLEOTIDE SEQUENCE [LARGE SCALE GENOMIC DNA]</scope>
</reference>
<evidence type="ECO:0000256" key="2">
    <source>
        <dbReference type="ARBA" id="ARBA00008335"/>
    </source>
</evidence>
<feature type="transmembrane region" description="Helical" evidence="8">
    <location>
        <begin position="289"/>
        <end position="308"/>
    </location>
</feature>
<organism evidence="10 11">
    <name type="scientific">Porites evermanni</name>
    <dbReference type="NCBI Taxonomy" id="104178"/>
    <lineage>
        <taxon>Eukaryota</taxon>
        <taxon>Metazoa</taxon>
        <taxon>Cnidaria</taxon>
        <taxon>Anthozoa</taxon>
        <taxon>Hexacorallia</taxon>
        <taxon>Scleractinia</taxon>
        <taxon>Fungiina</taxon>
        <taxon>Poritidae</taxon>
        <taxon>Porites</taxon>
    </lineage>
</organism>
<feature type="transmembrane region" description="Helical" evidence="8">
    <location>
        <begin position="466"/>
        <end position="485"/>
    </location>
</feature>
<proteinExistence type="inferred from homology"/>
<dbReference type="Gene3D" id="1.20.1250.20">
    <property type="entry name" value="MFS general substrate transporter like domains"/>
    <property type="match status" value="1"/>
</dbReference>
<dbReference type="InterPro" id="IPR005828">
    <property type="entry name" value="MFS_sugar_transport-like"/>
</dbReference>
<evidence type="ECO:0000313" key="11">
    <source>
        <dbReference type="Proteomes" id="UP001159427"/>
    </source>
</evidence>
<keyword evidence="5 8" id="KW-1133">Transmembrane helix</keyword>
<feature type="region of interest" description="Disordered" evidence="7">
    <location>
        <begin position="1"/>
        <end position="24"/>
    </location>
</feature>
<evidence type="ECO:0000256" key="5">
    <source>
        <dbReference type="ARBA" id="ARBA00022989"/>
    </source>
</evidence>
<dbReference type="EMBL" id="CALNXI010000333">
    <property type="protein sequence ID" value="CAH3025025.1"/>
    <property type="molecule type" value="Genomic_DNA"/>
</dbReference>
<keyword evidence="4 8" id="KW-0812">Transmembrane</keyword>